<dbReference type="EMBL" id="LXQE01000196">
    <property type="protein sequence ID" value="RCJ29527.1"/>
    <property type="molecule type" value="Genomic_DNA"/>
</dbReference>
<protein>
    <recommendedName>
        <fullName evidence="1">HTH cro/C1-type domain-containing protein</fullName>
    </recommendedName>
</protein>
<gene>
    <name evidence="2" type="ORF">A6769_35335</name>
</gene>
<dbReference type="Proteomes" id="UP000252085">
    <property type="component" value="Unassembled WGS sequence"/>
</dbReference>
<evidence type="ECO:0000259" key="1">
    <source>
        <dbReference type="Pfam" id="PF13443"/>
    </source>
</evidence>
<sequence>MSVDISDVAYIKWNDEKSLIVVEAMKKTGNKKNGMVARDLAKALQDKGISCSYQNLYKLLTGKYSVVSLEIAQGICEVLSIPVPEIIKIHTFLLTGVD</sequence>
<proteinExistence type="predicted"/>
<organism evidence="2 3">
    <name type="scientific">Nostoc punctiforme NIES-2108</name>
    <dbReference type="NCBI Taxonomy" id="1356359"/>
    <lineage>
        <taxon>Bacteria</taxon>
        <taxon>Bacillati</taxon>
        <taxon>Cyanobacteriota</taxon>
        <taxon>Cyanophyceae</taxon>
        <taxon>Nostocales</taxon>
        <taxon>Nostocaceae</taxon>
        <taxon>Nostoc</taxon>
    </lineage>
</organism>
<comment type="caution">
    <text evidence="2">The sequence shown here is derived from an EMBL/GenBank/DDBJ whole genome shotgun (WGS) entry which is preliminary data.</text>
</comment>
<reference evidence="2 3" key="1">
    <citation type="submission" date="2016-04" db="EMBL/GenBank/DDBJ databases">
        <authorList>
            <person name="Evans L.H."/>
            <person name="Alamgir A."/>
            <person name="Owens N."/>
            <person name="Weber N.D."/>
            <person name="Virtaneva K."/>
            <person name="Barbian K."/>
            <person name="Babar A."/>
            <person name="Rosenke K."/>
        </authorList>
    </citation>
    <scope>NUCLEOTIDE SEQUENCE [LARGE SCALE GENOMIC DNA]</scope>
    <source>
        <strain evidence="2">NIES-2108</strain>
    </source>
</reference>
<dbReference type="AlphaFoldDB" id="A0A367QZ99"/>
<name>A0A367QZ99_NOSPU</name>
<accession>A0A367QZ99</accession>
<evidence type="ECO:0000313" key="3">
    <source>
        <dbReference type="Proteomes" id="UP000252085"/>
    </source>
</evidence>
<dbReference type="Pfam" id="PF13443">
    <property type="entry name" value="HTH_26"/>
    <property type="match status" value="1"/>
</dbReference>
<dbReference type="Gene3D" id="1.10.260.40">
    <property type="entry name" value="lambda repressor-like DNA-binding domains"/>
    <property type="match status" value="1"/>
</dbReference>
<dbReference type="GO" id="GO:0003677">
    <property type="term" value="F:DNA binding"/>
    <property type="evidence" value="ECO:0007669"/>
    <property type="project" value="InterPro"/>
</dbReference>
<dbReference type="InterPro" id="IPR001387">
    <property type="entry name" value="Cro/C1-type_HTH"/>
</dbReference>
<dbReference type="InterPro" id="IPR010982">
    <property type="entry name" value="Lambda_DNA-bd_dom_sf"/>
</dbReference>
<feature type="domain" description="HTH cro/C1-type" evidence="1">
    <location>
        <begin position="32"/>
        <end position="89"/>
    </location>
</feature>
<evidence type="ECO:0000313" key="2">
    <source>
        <dbReference type="EMBL" id="RCJ29527.1"/>
    </source>
</evidence>